<dbReference type="EMBL" id="BTGU01000042">
    <property type="protein sequence ID" value="GMN52567.1"/>
    <property type="molecule type" value="Genomic_DNA"/>
</dbReference>
<evidence type="ECO:0000256" key="1">
    <source>
        <dbReference type="ARBA" id="ARBA00004496"/>
    </source>
</evidence>
<keyword evidence="2" id="KW-0963">Cytoplasm</keyword>
<evidence type="ECO:0000256" key="2">
    <source>
        <dbReference type="ARBA" id="ARBA00022490"/>
    </source>
</evidence>
<keyword evidence="10" id="KW-1185">Reference proteome</keyword>
<evidence type="ECO:0000256" key="3">
    <source>
        <dbReference type="ARBA" id="ARBA00022741"/>
    </source>
</evidence>
<feature type="domain" description="Helicase MOV-10-like beta-barrel" evidence="8">
    <location>
        <begin position="248"/>
        <end position="323"/>
    </location>
</feature>
<name>A0AA88AKV9_FICCA</name>
<feature type="compositionally biased region" description="Low complexity" evidence="7">
    <location>
        <begin position="43"/>
        <end position="68"/>
    </location>
</feature>
<dbReference type="GO" id="GO:0005737">
    <property type="term" value="C:cytoplasm"/>
    <property type="evidence" value="ECO:0007669"/>
    <property type="project" value="UniProtKB-SubCell"/>
</dbReference>
<comment type="caution">
    <text evidence="9">The sequence shown here is derived from an EMBL/GenBank/DDBJ whole genome shotgun (WGS) entry which is preliminary data.</text>
</comment>
<dbReference type="Gene3D" id="3.40.50.300">
    <property type="entry name" value="P-loop containing nucleotide triphosphate hydrolases"/>
    <property type="match status" value="1"/>
</dbReference>
<dbReference type="InterPro" id="IPR027417">
    <property type="entry name" value="P-loop_NTPase"/>
</dbReference>
<keyword evidence="3" id="KW-0547">Nucleotide-binding</keyword>
<organism evidence="9 10">
    <name type="scientific">Ficus carica</name>
    <name type="common">Common fig</name>
    <dbReference type="NCBI Taxonomy" id="3494"/>
    <lineage>
        <taxon>Eukaryota</taxon>
        <taxon>Viridiplantae</taxon>
        <taxon>Streptophyta</taxon>
        <taxon>Embryophyta</taxon>
        <taxon>Tracheophyta</taxon>
        <taxon>Spermatophyta</taxon>
        <taxon>Magnoliopsida</taxon>
        <taxon>eudicotyledons</taxon>
        <taxon>Gunneridae</taxon>
        <taxon>Pentapetalae</taxon>
        <taxon>rosids</taxon>
        <taxon>fabids</taxon>
        <taxon>Rosales</taxon>
        <taxon>Moraceae</taxon>
        <taxon>Ficeae</taxon>
        <taxon>Ficus</taxon>
    </lineage>
</organism>
<keyword evidence="5" id="KW-0347">Helicase</keyword>
<sequence>MVQTSTNPSSSGHRRSKSKSKKTQKQIDPSLTSSSSKEAIIFSDNPSSSKLPESSSVKQVSSHVSNHNSKTKYVWRKKDASKPSTSSTFSPTQFTALLPSVTTSYGGETSRGPSLPPPSSPSSSHPSDRSSPPSSPKRRPTLQWIQPPIPSDRKQQPEKSTYLLQEKDSLPIYKIPKHIRDQINKDIVPRELKNGLSPSSYSNYFSALLYAEEFYLQLERRNQKWSDFQMRDVELEFHDATIHTWWKRKNKDTIFVVFNMDSIIERRPFLLSRDTVYARPSGSEVQPFEGLVYRVVNSTHVLVDFEDDFHIQHRPNWRYDINFSFNRICFRRAHQAIRATTSPSFPKLSYLFPDFLSGKSDLSNPAMPSRRSTLDADQLSAVEEILGIECPPPYLVEGQLCVTGPKVKKLSRTGEVVREAVYRIYESSPEHQILICSPLNASCDELMLSLKEVIPEDDMFRANAAFREVNVVPTDILPSCPYDGECFTCPSFDDLKEFRIILSTFVSCFRLHKEGLAAGHFSHVFIVDASAGTEPETMIALANFANENTAVVITGSTRSTPYLVRSDMARKRGLKTSYFERLRLDFSSSDIPEQT</sequence>
<evidence type="ECO:0000313" key="10">
    <source>
        <dbReference type="Proteomes" id="UP001187192"/>
    </source>
</evidence>
<dbReference type="InterPro" id="IPR049080">
    <property type="entry name" value="MOV-10-like_beta-barrel"/>
</dbReference>
<dbReference type="GO" id="GO:0004386">
    <property type="term" value="F:helicase activity"/>
    <property type="evidence" value="ECO:0007669"/>
    <property type="project" value="UniProtKB-KW"/>
</dbReference>
<feature type="region of interest" description="Disordered" evidence="7">
    <location>
        <begin position="1"/>
        <end position="159"/>
    </location>
</feature>
<evidence type="ECO:0000259" key="8">
    <source>
        <dbReference type="Pfam" id="PF21634"/>
    </source>
</evidence>
<dbReference type="Proteomes" id="UP001187192">
    <property type="component" value="Unassembled WGS sequence"/>
</dbReference>
<dbReference type="GO" id="GO:0016787">
    <property type="term" value="F:hydrolase activity"/>
    <property type="evidence" value="ECO:0007669"/>
    <property type="project" value="UniProtKB-KW"/>
</dbReference>
<proteinExistence type="predicted"/>
<dbReference type="PANTHER" id="PTHR45418:SF1">
    <property type="entry name" value="CANCER_TESTIS ANTIGEN 55"/>
    <property type="match status" value="1"/>
</dbReference>
<dbReference type="Pfam" id="PF21634">
    <property type="entry name" value="MOV-10_beta-barrel"/>
    <property type="match status" value="1"/>
</dbReference>
<evidence type="ECO:0000256" key="4">
    <source>
        <dbReference type="ARBA" id="ARBA00022801"/>
    </source>
</evidence>
<dbReference type="PANTHER" id="PTHR45418">
    <property type="entry name" value="CANCER/TESTIS ANTIGEN 55"/>
    <property type="match status" value="1"/>
</dbReference>
<evidence type="ECO:0000256" key="7">
    <source>
        <dbReference type="SAM" id="MobiDB-lite"/>
    </source>
</evidence>
<dbReference type="AlphaFoldDB" id="A0AA88AKV9"/>
<evidence type="ECO:0000256" key="5">
    <source>
        <dbReference type="ARBA" id="ARBA00022806"/>
    </source>
</evidence>
<feature type="compositionally biased region" description="Low complexity" evidence="7">
    <location>
        <begin position="83"/>
        <end position="95"/>
    </location>
</feature>
<feature type="compositionally biased region" description="Polar residues" evidence="7">
    <location>
        <begin position="26"/>
        <end position="37"/>
    </location>
</feature>
<accession>A0AA88AKV9</accession>
<keyword evidence="6" id="KW-0067">ATP-binding</keyword>
<evidence type="ECO:0000313" key="9">
    <source>
        <dbReference type="EMBL" id="GMN52567.1"/>
    </source>
</evidence>
<feature type="compositionally biased region" description="Low complexity" evidence="7">
    <location>
        <begin position="121"/>
        <end position="132"/>
    </location>
</feature>
<keyword evidence="4" id="KW-0378">Hydrolase</keyword>
<comment type="subcellular location">
    <subcellularLocation>
        <location evidence="1">Cytoplasm</location>
    </subcellularLocation>
</comment>
<reference evidence="9" key="1">
    <citation type="submission" date="2023-07" db="EMBL/GenBank/DDBJ databases">
        <title>draft genome sequence of fig (Ficus carica).</title>
        <authorList>
            <person name="Takahashi T."/>
            <person name="Nishimura K."/>
        </authorList>
    </citation>
    <scope>NUCLEOTIDE SEQUENCE</scope>
</reference>
<evidence type="ECO:0000256" key="6">
    <source>
        <dbReference type="ARBA" id="ARBA00022840"/>
    </source>
</evidence>
<feature type="compositionally biased region" description="Basic residues" evidence="7">
    <location>
        <begin position="12"/>
        <end position="24"/>
    </location>
</feature>
<dbReference type="Gramene" id="FCD_00026216-RA">
    <property type="protein sequence ID" value="FCD_00026216-RA:cds"/>
    <property type="gene ID" value="FCD_00026216"/>
</dbReference>
<dbReference type="GO" id="GO:0005524">
    <property type="term" value="F:ATP binding"/>
    <property type="evidence" value="ECO:0007669"/>
    <property type="project" value="UniProtKB-KW"/>
</dbReference>
<gene>
    <name evidence="9" type="ORF">TIFTF001_021709</name>
</gene>
<protein>
    <recommendedName>
        <fullName evidence="8">Helicase MOV-10-like beta-barrel domain-containing protein</fullName>
    </recommendedName>
</protein>